<evidence type="ECO:0000313" key="2">
    <source>
        <dbReference type="Proteomes" id="UP000294003"/>
    </source>
</evidence>
<accession>A0ABY0GTF8</accession>
<dbReference type="PANTHER" id="PTHR38115:SF1">
    <property type="entry name" value="LIPOCALIN-LIKE DOMAIN-CONTAINING PROTEIN"/>
    <property type="match status" value="1"/>
</dbReference>
<evidence type="ECO:0000313" key="1">
    <source>
        <dbReference type="EMBL" id="RYO76856.1"/>
    </source>
</evidence>
<name>A0ABY0GTF8_9PEZI</name>
<protein>
    <recommendedName>
        <fullName evidence="3">Lipocalin-like domain-containing protein</fullName>
    </recommendedName>
</protein>
<sequence length="213" mass="22726">MAAPASKNIGDLNGKWVLNKTLSDPTDAALALQGVGWMLRTTLGLATITLGVKQYTGPPKPPSTSAEPATHVDIEQTVTGGVKGNTELRCLDWEARAHSDYLFGAVRGQSRWVRGGDELARVAAEVEPAGAAYLGGGADQGEWLEGEGEAGGPGGETHVLTFARNVDEGRGWTATQVWGFQNVGGERRYVRLVVVSKGEEQAKMKMVYDYIPE</sequence>
<dbReference type="PANTHER" id="PTHR38115">
    <property type="entry name" value="LIPOCALIN-LIKE DOMAIN-CONTAINING PROTEIN"/>
    <property type="match status" value="1"/>
</dbReference>
<evidence type="ECO:0008006" key="3">
    <source>
        <dbReference type="Google" id="ProtNLM"/>
    </source>
</evidence>
<organism evidence="1 2">
    <name type="scientific">Monosporascus cannonballus</name>
    <dbReference type="NCBI Taxonomy" id="155416"/>
    <lineage>
        <taxon>Eukaryota</taxon>
        <taxon>Fungi</taxon>
        <taxon>Dikarya</taxon>
        <taxon>Ascomycota</taxon>
        <taxon>Pezizomycotina</taxon>
        <taxon>Sordariomycetes</taxon>
        <taxon>Xylariomycetidae</taxon>
        <taxon>Xylariales</taxon>
        <taxon>Xylariales incertae sedis</taxon>
        <taxon>Monosporascus</taxon>
    </lineage>
</organism>
<reference evidence="1 2" key="1">
    <citation type="submission" date="2018-06" db="EMBL/GenBank/DDBJ databases">
        <title>Complete Genomes of Monosporascus.</title>
        <authorList>
            <person name="Robinson A.J."/>
            <person name="Natvig D.O."/>
        </authorList>
    </citation>
    <scope>NUCLEOTIDE SEQUENCE [LARGE SCALE GENOMIC DNA]</scope>
    <source>
        <strain evidence="1 2">CBS 609.92</strain>
    </source>
</reference>
<comment type="caution">
    <text evidence="1">The sequence shown here is derived from an EMBL/GenBank/DDBJ whole genome shotgun (WGS) entry which is preliminary data.</text>
</comment>
<gene>
    <name evidence="1" type="ORF">DL762_009652</name>
</gene>
<dbReference type="Proteomes" id="UP000294003">
    <property type="component" value="Unassembled WGS sequence"/>
</dbReference>
<proteinExistence type="predicted"/>
<dbReference type="EMBL" id="QJNS01000540">
    <property type="protein sequence ID" value="RYO76856.1"/>
    <property type="molecule type" value="Genomic_DNA"/>
</dbReference>
<keyword evidence="2" id="KW-1185">Reference proteome</keyword>
<dbReference type="InterPro" id="IPR053037">
    <property type="entry name" value="Pericyclase_pydY-like"/>
</dbReference>